<keyword evidence="3" id="KW-0378">Hydrolase</keyword>
<sequence>MPTRSLRPLAYAALTAVVSTGLLVLAVGNGWLGPDVGRGANFCEAARDGWVKQPANSFSNLGFVGAGLLVAWRVGRRDQLGDVLSQHDGLATAYACVVVILGPASAAMHATQAEHGGDLDLLSMYLVAAFAAAYALMRWVRQGRVLFAQLFLLFVAACELIGLYDGTLPVVEQAGNVAFAALLLSAVVLEIRLWLRAGRAPATAPRTEPRTDLGWGAAALGAILVAFAIWNVTKSVWCDPDSLLQGHAAWHLLDAASAYLLFRLWASEWSAQWKP</sequence>
<feature type="transmembrane region" description="Helical" evidence="6">
    <location>
        <begin position="248"/>
        <end position="266"/>
    </location>
</feature>
<feature type="transmembrane region" description="Helical" evidence="6">
    <location>
        <begin position="57"/>
        <end position="75"/>
    </location>
</feature>
<evidence type="ECO:0000256" key="2">
    <source>
        <dbReference type="ARBA" id="ARBA00022692"/>
    </source>
</evidence>
<evidence type="ECO:0008006" key="9">
    <source>
        <dbReference type="Google" id="ProtNLM"/>
    </source>
</evidence>
<feature type="transmembrane region" description="Helical" evidence="6">
    <location>
        <begin position="9"/>
        <end position="32"/>
    </location>
</feature>
<gene>
    <name evidence="7" type="ORF">GCM10023350_15860</name>
</gene>
<dbReference type="RefSeq" id="WP_345526196.1">
    <property type="nucleotide sequence ID" value="NZ_BAABKN010000009.1"/>
</dbReference>
<evidence type="ECO:0000256" key="6">
    <source>
        <dbReference type="SAM" id="Phobius"/>
    </source>
</evidence>
<dbReference type="Proteomes" id="UP001499882">
    <property type="component" value="Unassembled WGS sequence"/>
</dbReference>
<organism evidence="7 8">
    <name type="scientific">Nocardioides endophyticus</name>
    <dbReference type="NCBI Taxonomy" id="1353775"/>
    <lineage>
        <taxon>Bacteria</taxon>
        <taxon>Bacillati</taxon>
        <taxon>Actinomycetota</taxon>
        <taxon>Actinomycetes</taxon>
        <taxon>Propionibacteriales</taxon>
        <taxon>Nocardioidaceae</taxon>
        <taxon>Nocardioides</taxon>
    </lineage>
</organism>
<feature type="transmembrane region" description="Helical" evidence="6">
    <location>
        <begin position="87"/>
        <end position="110"/>
    </location>
</feature>
<feature type="transmembrane region" description="Helical" evidence="6">
    <location>
        <begin position="145"/>
        <end position="164"/>
    </location>
</feature>
<dbReference type="EMBL" id="BAABKN010000009">
    <property type="protein sequence ID" value="GAA4733206.1"/>
    <property type="molecule type" value="Genomic_DNA"/>
</dbReference>
<keyword evidence="8" id="KW-1185">Reference proteome</keyword>
<feature type="transmembrane region" description="Helical" evidence="6">
    <location>
        <begin position="176"/>
        <end position="195"/>
    </location>
</feature>
<dbReference type="Pfam" id="PF05875">
    <property type="entry name" value="Ceramidase"/>
    <property type="match status" value="1"/>
</dbReference>
<evidence type="ECO:0000256" key="4">
    <source>
        <dbReference type="ARBA" id="ARBA00022989"/>
    </source>
</evidence>
<reference evidence="8" key="1">
    <citation type="journal article" date="2019" name="Int. J. Syst. Evol. Microbiol.">
        <title>The Global Catalogue of Microorganisms (GCM) 10K type strain sequencing project: providing services to taxonomists for standard genome sequencing and annotation.</title>
        <authorList>
            <consortium name="The Broad Institute Genomics Platform"/>
            <consortium name="The Broad Institute Genome Sequencing Center for Infectious Disease"/>
            <person name="Wu L."/>
            <person name="Ma J."/>
        </authorList>
    </citation>
    <scope>NUCLEOTIDE SEQUENCE [LARGE SCALE GENOMIC DNA]</scope>
    <source>
        <strain evidence="8">JCM 18532</strain>
    </source>
</reference>
<proteinExistence type="predicted"/>
<accession>A0ABP8YMX0</accession>
<comment type="subcellular location">
    <subcellularLocation>
        <location evidence="1">Membrane</location>
        <topology evidence="1">Multi-pass membrane protein</topology>
    </subcellularLocation>
</comment>
<name>A0ABP8YMX0_9ACTN</name>
<dbReference type="InterPro" id="IPR008901">
    <property type="entry name" value="ACER"/>
</dbReference>
<comment type="caution">
    <text evidence="7">The sequence shown here is derived from an EMBL/GenBank/DDBJ whole genome shotgun (WGS) entry which is preliminary data.</text>
</comment>
<feature type="transmembrane region" description="Helical" evidence="6">
    <location>
        <begin position="215"/>
        <end position="233"/>
    </location>
</feature>
<evidence type="ECO:0000313" key="7">
    <source>
        <dbReference type="EMBL" id="GAA4733206.1"/>
    </source>
</evidence>
<evidence type="ECO:0000256" key="5">
    <source>
        <dbReference type="ARBA" id="ARBA00023136"/>
    </source>
</evidence>
<evidence type="ECO:0000313" key="8">
    <source>
        <dbReference type="Proteomes" id="UP001499882"/>
    </source>
</evidence>
<keyword evidence="2 6" id="KW-0812">Transmembrane</keyword>
<keyword evidence="4 6" id="KW-1133">Transmembrane helix</keyword>
<evidence type="ECO:0000256" key="1">
    <source>
        <dbReference type="ARBA" id="ARBA00004141"/>
    </source>
</evidence>
<keyword evidence="5 6" id="KW-0472">Membrane</keyword>
<feature type="transmembrane region" description="Helical" evidence="6">
    <location>
        <begin position="122"/>
        <end position="140"/>
    </location>
</feature>
<evidence type="ECO:0000256" key="3">
    <source>
        <dbReference type="ARBA" id="ARBA00022801"/>
    </source>
</evidence>
<protein>
    <recommendedName>
        <fullName evidence="9">Ceramidase</fullName>
    </recommendedName>
</protein>